<gene>
    <name evidence="1" type="ORF">P4I72_09465</name>
</gene>
<sequence>MLVTAGTLKLWVVDNEHYAYQRIKPNRKGCPIELSPYFLDCGILASVKEYADYLAKSKLHSQMFGPNGMMINFDEGLYIWAMEQNLLIPFSEVVVLP</sequence>
<dbReference type="RefSeq" id="WP_326071690.1">
    <property type="nucleotide sequence ID" value="NZ_JARLKY010000019.1"/>
</dbReference>
<dbReference type="Proteomes" id="UP001338137">
    <property type="component" value="Unassembled WGS sequence"/>
</dbReference>
<reference evidence="1 2" key="1">
    <citation type="submission" date="2023-03" db="EMBL/GenBank/DDBJ databases">
        <title>Bacillus Genome Sequencing.</title>
        <authorList>
            <person name="Dunlap C."/>
        </authorList>
    </citation>
    <scope>NUCLEOTIDE SEQUENCE [LARGE SCALE GENOMIC DNA]</scope>
    <source>
        <strain evidence="1 2">BD-533</strain>
    </source>
</reference>
<name>A0ABU6G1A5_9BACL</name>
<comment type="caution">
    <text evidence="1">The sequence shown here is derived from an EMBL/GenBank/DDBJ whole genome shotgun (WGS) entry which is preliminary data.</text>
</comment>
<protein>
    <submittedName>
        <fullName evidence="1">Uncharacterized protein</fullName>
    </submittedName>
</protein>
<accession>A0ABU6G1A5</accession>
<proteinExistence type="predicted"/>
<keyword evidence="2" id="KW-1185">Reference proteome</keyword>
<dbReference type="EMBL" id="JARLKY010000019">
    <property type="protein sequence ID" value="MEC0227350.1"/>
    <property type="molecule type" value="Genomic_DNA"/>
</dbReference>
<evidence type="ECO:0000313" key="1">
    <source>
        <dbReference type="EMBL" id="MEC0227350.1"/>
    </source>
</evidence>
<evidence type="ECO:0000313" key="2">
    <source>
        <dbReference type="Proteomes" id="UP001338137"/>
    </source>
</evidence>
<organism evidence="1 2">
    <name type="scientific">Paenibacillus alba</name>
    <dbReference type="NCBI Taxonomy" id="1197127"/>
    <lineage>
        <taxon>Bacteria</taxon>
        <taxon>Bacillati</taxon>
        <taxon>Bacillota</taxon>
        <taxon>Bacilli</taxon>
        <taxon>Bacillales</taxon>
        <taxon>Paenibacillaceae</taxon>
        <taxon>Paenibacillus</taxon>
    </lineage>
</organism>